<reference evidence="5" key="2">
    <citation type="submission" date="2021-04" db="EMBL/GenBank/DDBJ databases">
        <authorList>
            <person name="Gilroy R."/>
        </authorList>
    </citation>
    <scope>NUCLEOTIDE SEQUENCE</scope>
    <source>
        <strain evidence="5">2239</strain>
    </source>
</reference>
<dbReference type="InterPro" id="IPR014036">
    <property type="entry name" value="DeoR-like_C"/>
</dbReference>
<evidence type="ECO:0000256" key="2">
    <source>
        <dbReference type="ARBA" id="ARBA00023125"/>
    </source>
</evidence>
<dbReference type="PRINTS" id="PR00037">
    <property type="entry name" value="HTHLACR"/>
</dbReference>
<dbReference type="PANTHER" id="PTHR30363">
    <property type="entry name" value="HTH-TYPE TRANSCRIPTIONAL REGULATOR SRLR-RELATED"/>
    <property type="match status" value="1"/>
</dbReference>
<dbReference type="Proteomes" id="UP000824193">
    <property type="component" value="Unassembled WGS sequence"/>
</dbReference>
<evidence type="ECO:0000259" key="4">
    <source>
        <dbReference type="PROSITE" id="PS51000"/>
    </source>
</evidence>
<dbReference type="SUPFAM" id="SSF100950">
    <property type="entry name" value="NagB/RpiA/CoA transferase-like"/>
    <property type="match status" value="1"/>
</dbReference>
<keyword evidence="1" id="KW-0805">Transcription regulation</keyword>
<dbReference type="Pfam" id="PF00455">
    <property type="entry name" value="DeoRC"/>
    <property type="match status" value="1"/>
</dbReference>
<protein>
    <submittedName>
        <fullName evidence="5">DeoR/GlpR family DNA-binding transcription regulator</fullName>
    </submittedName>
</protein>
<dbReference type="EMBL" id="DXFW01000024">
    <property type="protein sequence ID" value="HIX06072.1"/>
    <property type="molecule type" value="Genomic_DNA"/>
</dbReference>
<dbReference type="SMART" id="SM00420">
    <property type="entry name" value="HTH_DEOR"/>
    <property type="match status" value="1"/>
</dbReference>
<dbReference type="SUPFAM" id="SSF46785">
    <property type="entry name" value="Winged helix' DNA-binding domain"/>
    <property type="match status" value="1"/>
</dbReference>
<dbReference type="PANTHER" id="PTHR30363:SF44">
    <property type="entry name" value="AGA OPERON TRANSCRIPTIONAL REPRESSOR-RELATED"/>
    <property type="match status" value="1"/>
</dbReference>
<dbReference type="PROSITE" id="PS00894">
    <property type="entry name" value="HTH_DEOR_1"/>
    <property type="match status" value="1"/>
</dbReference>
<dbReference type="Gene3D" id="1.10.10.10">
    <property type="entry name" value="Winged helix-like DNA-binding domain superfamily/Winged helix DNA-binding domain"/>
    <property type="match status" value="1"/>
</dbReference>
<dbReference type="PROSITE" id="PS51000">
    <property type="entry name" value="HTH_DEOR_2"/>
    <property type="match status" value="1"/>
</dbReference>
<dbReference type="InterPro" id="IPR036388">
    <property type="entry name" value="WH-like_DNA-bd_sf"/>
</dbReference>
<proteinExistence type="predicted"/>
<gene>
    <name evidence="5" type="ORF">H9865_08240</name>
</gene>
<dbReference type="SMART" id="SM01134">
    <property type="entry name" value="DeoRC"/>
    <property type="match status" value="1"/>
</dbReference>
<feature type="domain" description="HTH deoR-type" evidence="4">
    <location>
        <begin position="3"/>
        <end position="58"/>
    </location>
</feature>
<reference evidence="5" key="1">
    <citation type="journal article" date="2021" name="PeerJ">
        <title>Extensive microbial diversity within the chicken gut microbiome revealed by metagenomics and culture.</title>
        <authorList>
            <person name="Gilroy R."/>
            <person name="Ravi A."/>
            <person name="Getino M."/>
            <person name="Pursley I."/>
            <person name="Horton D.L."/>
            <person name="Alikhan N.F."/>
            <person name="Baker D."/>
            <person name="Gharbi K."/>
            <person name="Hall N."/>
            <person name="Watson M."/>
            <person name="Adriaenssens E.M."/>
            <person name="Foster-Nyarko E."/>
            <person name="Jarju S."/>
            <person name="Secka A."/>
            <person name="Antonio M."/>
            <person name="Oren A."/>
            <person name="Chaudhuri R.R."/>
            <person name="La Ragione R."/>
            <person name="Hildebrand F."/>
            <person name="Pallen M.J."/>
        </authorList>
    </citation>
    <scope>NUCLEOTIDE SEQUENCE</scope>
    <source>
        <strain evidence="5">2239</strain>
    </source>
</reference>
<dbReference type="AlphaFoldDB" id="A0A9D2AEN9"/>
<comment type="caution">
    <text evidence="5">The sequence shown here is derived from an EMBL/GenBank/DDBJ whole genome shotgun (WGS) entry which is preliminary data.</text>
</comment>
<dbReference type="GO" id="GO:0003700">
    <property type="term" value="F:DNA-binding transcription factor activity"/>
    <property type="evidence" value="ECO:0007669"/>
    <property type="project" value="InterPro"/>
</dbReference>
<evidence type="ECO:0000313" key="6">
    <source>
        <dbReference type="Proteomes" id="UP000824193"/>
    </source>
</evidence>
<accession>A0A9D2AEN9</accession>
<dbReference type="InterPro" id="IPR001034">
    <property type="entry name" value="DeoR_HTH"/>
</dbReference>
<organism evidence="5 6">
    <name type="scientific">Candidatus Allofournierella pullicola</name>
    <dbReference type="NCBI Taxonomy" id="2838596"/>
    <lineage>
        <taxon>Bacteria</taxon>
        <taxon>Bacillati</taxon>
        <taxon>Bacillota</taxon>
        <taxon>Clostridia</taxon>
        <taxon>Eubacteriales</taxon>
        <taxon>Oscillospiraceae</taxon>
        <taxon>Allofournierella</taxon>
    </lineage>
</organism>
<evidence type="ECO:0000256" key="1">
    <source>
        <dbReference type="ARBA" id="ARBA00023015"/>
    </source>
</evidence>
<dbReference type="GO" id="GO:0003677">
    <property type="term" value="F:DNA binding"/>
    <property type="evidence" value="ECO:0007669"/>
    <property type="project" value="UniProtKB-KW"/>
</dbReference>
<keyword evidence="2 5" id="KW-0238">DNA-binding</keyword>
<dbReference type="InterPro" id="IPR037171">
    <property type="entry name" value="NagB/RpiA_transferase-like"/>
</dbReference>
<sequence>MIASERSLYILRAIHERGVINLKEVAVELGTSEATIRRDLEKLERAGKLTRVQGGATSNGGSDDTGDMSELAMRSKMQINHAEKLAVATEAAKNVQDGDTVFLDCGTSIAPLGAILLRRKVRIVTYSTLLLSQVKMPKAELVMLGGSYDPHHSIFTGTMAEQMLRSFRFEHAFIGCYGVSLTEGKCYDLDMASTNIKLIGMENAAHRYLLLDDSKLEKRGFYGFADLAAFDHVYCTRPQQAIELPGNFALVQK</sequence>
<dbReference type="Pfam" id="PF08220">
    <property type="entry name" value="HTH_DeoR"/>
    <property type="match status" value="1"/>
</dbReference>
<name>A0A9D2AEN9_9FIRM</name>
<dbReference type="InterPro" id="IPR036390">
    <property type="entry name" value="WH_DNA-bd_sf"/>
</dbReference>
<keyword evidence="3" id="KW-0804">Transcription</keyword>
<dbReference type="InterPro" id="IPR018356">
    <property type="entry name" value="Tscrpt_reg_HTH_DeoR_CS"/>
</dbReference>
<evidence type="ECO:0000313" key="5">
    <source>
        <dbReference type="EMBL" id="HIX06072.1"/>
    </source>
</evidence>
<evidence type="ECO:0000256" key="3">
    <source>
        <dbReference type="ARBA" id="ARBA00023163"/>
    </source>
</evidence>
<dbReference type="InterPro" id="IPR050313">
    <property type="entry name" value="Carb_Metab_HTH_regulators"/>
</dbReference>